<name>A0ACB8DY29_DERSI</name>
<dbReference type="EMBL" id="CM023470">
    <property type="protein sequence ID" value="KAH7979283.1"/>
    <property type="molecule type" value="Genomic_DNA"/>
</dbReference>
<accession>A0ACB8DY29</accession>
<proteinExistence type="predicted"/>
<dbReference type="Proteomes" id="UP000821865">
    <property type="component" value="Chromosome 1"/>
</dbReference>
<organism evidence="1 2">
    <name type="scientific">Dermacentor silvarum</name>
    <name type="common">Tick</name>
    <dbReference type="NCBI Taxonomy" id="543639"/>
    <lineage>
        <taxon>Eukaryota</taxon>
        <taxon>Metazoa</taxon>
        <taxon>Ecdysozoa</taxon>
        <taxon>Arthropoda</taxon>
        <taxon>Chelicerata</taxon>
        <taxon>Arachnida</taxon>
        <taxon>Acari</taxon>
        <taxon>Parasitiformes</taxon>
        <taxon>Ixodida</taxon>
        <taxon>Ixodoidea</taxon>
        <taxon>Ixodidae</taxon>
        <taxon>Rhipicephalinae</taxon>
        <taxon>Dermacentor</taxon>
    </lineage>
</organism>
<comment type="caution">
    <text evidence="1">The sequence shown here is derived from an EMBL/GenBank/DDBJ whole genome shotgun (WGS) entry which is preliminary data.</text>
</comment>
<keyword evidence="2" id="KW-1185">Reference proteome</keyword>
<reference evidence="1" key="1">
    <citation type="submission" date="2020-05" db="EMBL/GenBank/DDBJ databases">
        <title>Large-scale comparative analyses of tick genomes elucidate their genetic diversity and vector capacities.</title>
        <authorList>
            <person name="Jia N."/>
            <person name="Wang J."/>
            <person name="Shi W."/>
            <person name="Du L."/>
            <person name="Sun Y."/>
            <person name="Zhan W."/>
            <person name="Jiang J."/>
            <person name="Wang Q."/>
            <person name="Zhang B."/>
            <person name="Ji P."/>
            <person name="Sakyi L.B."/>
            <person name="Cui X."/>
            <person name="Yuan T."/>
            <person name="Jiang B."/>
            <person name="Yang W."/>
            <person name="Lam T.T.-Y."/>
            <person name="Chang Q."/>
            <person name="Ding S."/>
            <person name="Wang X."/>
            <person name="Zhu J."/>
            <person name="Ruan X."/>
            <person name="Zhao L."/>
            <person name="Wei J."/>
            <person name="Que T."/>
            <person name="Du C."/>
            <person name="Cheng J."/>
            <person name="Dai P."/>
            <person name="Han X."/>
            <person name="Huang E."/>
            <person name="Gao Y."/>
            <person name="Liu J."/>
            <person name="Shao H."/>
            <person name="Ye R."/>
            <person name="Li L."/>
            <person name="Wei W."/>
            <person name="Wang X."/>
            <person name="Wang C."/>
            <person name="Yang T."/>
            <person name="Huo Q."/>
            <person name="Li W."/>
            <person name="Guo W."/>
            <person name="Chen H."/>
            <person name="Zhou L."/>
            <person name="Ni X."/>
            <person name="Tian J."/>
            <person name="Zhou Y."/>
            <person name="Sheng Y."/>
            <person name="Liu T."/>
            <person name="Pan Y."/>
            <person name="Xia L."/>
            <person name="Li J."/>
            <person name="Zhao F."/>
            <person name="Cao W."/>
        </authorList>
    </citation>
    <scope>NUCLEOTIDE SEQUENCE</scope>
    <source>
        <strain evidence="1">Dsil-2018</strain>
    </source>
</reference>
<protein>
    <submittedName>
        <fullName evidence="1">Uncharacterized protein</fullName>
    </submittedName>
</protein>
<gene>
    <name evidence="1" type="ORF">HPB49_008956</name>
</gene>
<evidence type="ECO:0000313" key="1">
    <source>
        <dbReference type="EMBL" id="KAH7979283.1"/>
    </source>
</evidence>
<sequence>MRRARYCVLSSRIIQAYRDRGRISDAHYKRHPRATIAAQDMDILDAAQASLFSTAKESGANETVRLNFTTEYVSWTTDDCKTVHFPDESPFTTRWDQKQRLGVATAGPNKVRSSEKEAAQREQRLQAMSENNRRRRGNAKYRANEEAKRRRRAEDDHEYLERRRQQQREYRRNKREFSPGYREFKLDQRR</sequence>
<evidence type="ECO:0000313" key="2">
    <source>
        <dbReference type="Proteomes" id="UP000821865"/>
    </source>
</evidence>